<keyword evidence="1" id="KW-0472">Membrane</keyword>
<keyword evidence="3" id="KW-1185">Reference proteome</keyword>
<keyword evidence="1" id="KW-0812">Transmembrane</keyword>
<feature type="transmembrane region" description="Helical" evidence="1">
    <location>
        <begin position="221"/>
        <end position="243"/>
    </location>
</feature>
<dbReference type="PANTHER" id="PTHR41282:SF1">
    <property type="entry name" value="CONSERVED TRANSMEMBRANE PROTEIN-RELATED"/>
    <property type="match status" value="1"/>
</dbReference>
<feature type="transmembrane region" description="Helical" evidence="1">
    <location>
        <begin position="151"/>
        <end position="174"/>
    </location>
</feature>
<evidence type="ECO:0000313" key="3">
    <source>
        <dbReference type="Proteomes" id="UP001501752"/>
    </source>
</evidence>
<feature type="transmembrane region" description="Helical" evidence="1">
    <location>
        <begin position="255"/>
        <end position="272"/>
    </location>
</feature>
<reference evidence="3" key="1">
    <citation type="journal article" date="2019" name="Int. J. Syst. Evol. Microbiol.">
        <title>The Global Catalogue of Microorganisms (GCM) 10K type strain sequencing project: providing services to taxonomists for standard genome sequencing and annotation.</title>
        <authorList>
            <consortium name="The Broad Institute Genomics Platform"/>
            <consortium name="The Broad Institute Genome Sequencing Center for Infectious Disease"/>
            <person name="Wu L."/>
            <person name="Ma J."/>
        </authorList>
    </citation>
    <scope>NUCLEOTIDE SEQUENCE [LARGE SCALE GENOMIC DNA]</scope>
    <source>
        <strain evidence="3">JCM 13006</strain>
    </source>
</reference>
<dbReference type="PIRSF" id="PIRSF009160">
    <property type="entry name" value="UCP009160"/>
    <property type="match status" value="1"/>
</dbReference>
<dbReference type="Pfam" id="PF12811">
    <property type="entry name" value="BaxI_1"/>
    <property type="match status" value="1"/>
</dbReference>
<dbReference type="RefSeq" id="WP_345698730.1">
    <property type="nucleotide sequence ID" value="NZ_BAABIS010000001.1"/>
</dbReference>
<feature type="transmembrane region" description="Helical" evidence="1">
    <location>
        <begin position="102"/>
        <end position="121"/>
    </location>
</feature>
<accession>A0ABP9DWT3</accession>
<proteinExistence type="predicted"/>
<feature type="transmembrane region" description="Helical" evidence="1">
    <location>
        <begin position="75"/>
        <end position="96"/>
    </location>
</feature>
<evidence type="ECO:0000313" key="2">
    <source>
        <dbReference type="EMBL" id="GAA4862397.1"/>
    </source>
</evidence>
<feature type="transmembrane region" description="Helical" evidence="1">
    <location>
        <begin position="186"/>
        <end position="209"/>
    </location>
</feature>
<evidence type="ECO:0000256" key="1">
    <source>
        <dbReference type="SAM" id="Phobius"/>
    </source>
</evidence>
<sequence>MRSSNPVFSREGSFTRDAAYAGFGSSTTQQQPYGSNPYGNNPYAQQTMTDGQLAEMYQRPAAGPLQTGRMTMDDVVARTGLTLLTLVAAGALAWFALPVETYAALGLVSLAAFGVYLVIMFKRAVSPPLILLYSALQGVTLGVASKVFETLWPGIVVQAVLGTTAVFAGTLIAYKSGRIRVTARYFRIGFSIAIGFMILMMVNAVAYWLGADLGLRSGPLGIVVGLIGIALGAFFLTLNFAEVEEGIRGGAPEKEAWWAAFGLTLSLVWIYLEMLRLIAILRGDD</sequence>
<protein>
    <submittedName>
        <fullName evidence="2">Bax inhibitor-1/YccA family protein</fullName>
    </submittedName>
</protein>
<keyword evidence="1" id="KW-1133">Transmembrane helix</keyword>
<dbReference type="Proteomes" id="UP001501752">
    <property type="component" value="Unassembled WGS sequence"/>
</dbReference>
<feature type="transmembrane region" description="Helical" evidence="1">
    <location>
        <begin position="128"/>
        <end position="145"/>
    </location>
</feature>
<dbReference type="PANTHER" id="PTHR41282">
    <property type="entry name" value="CONSERVED TRANSMEMBRANE PROTEIN-RELATED"/>
    <property type="match status" value="1"/>
</dbReference>
<organism evidence="2 3">
    <name type="scientific">Kitasatospora terrestris</name>
    <dbReference type="NCBI Taxonomy" id="258051"/>
    <lineage>
        <taxon>Bacteria</taxon>
        <taxon>Bacillati</taxon>
        <taxon>Actinomycetota</taxon>
        <taxon>Actinomycetes</taxon>
        <taxon>Kitasatosporales</taxon>
        <taxon>Streptomycetaceae</taxon>
        <taxon>Kitasatospora</taxon>
    </lineage>
</organism>
<name>A0ABP9DWT3_9ACTN</name>
<gene>
    <name evidence="2" type="ORF">GCM10023235_45700</name>
</gene>
<dbReference type="InterPro" id="IPR010539">
    <property type="entry name" value="BaxI_1-like"/>
</dbReference>
<comment type="caution">
    <text evidence="2">The sequence shown here is derived from an EMBL/GenBank/DDBJ whole genome shotgun (WGS) entry which is preliminary data.</text>
</comment>
<dbReference type="EMBL" id="BAABIS010000001">
    <property type="protein sequence ID" value="GAA4862397.1"/>
    <property type="molecule type" value="Genomic_DNA"/>
</dbReference>